<dbReference type="EC" id="2.5.1.41" evidence="9"/>
<keyword evidence="7 9" id="KW-1208">Phospholipid metabolism</keyword>
<protein>
    <recommendedName>
        <fullName evidence="9">Geranylgeranylglyceryl phosphate synthase</fullName>
        <shortName evidence="9">GGGP synthase</shortName>
        <shortName evidence="9">GGGPS</shortName>
        <ecNumber evidence="9">2.5.1.41</ecNumber>
    </recommendedName>
    <alternativeName>
        <fullName evidence="9">(S)-3-O-geranylgeranylglyceryl phosphate synthase</fullName>
    </alternativeName>
    <alternativeName>
        <fullName evidence="9">Phosphoglycerol geranylgeranyltransferase</fullName>
    </alternativeName>
</protein>
<evidence type="ECO:0000313" key="10">
    <source>
        <dbReference type="EMBL" id="MFC6097246.1"/>
    </source>
</evidence>
<keyword evidence="1 9" id="KW-0444">Lipid biosynthesis</keyword>
<evidence type="ECO:0000256" key="3">
    <source>
        <dbReference type="ARBA" id="ARBA00022723"/>
    </source>
</evidence>
<dbReference type="EMBL" id="JBHSQB010000008">
    <property type="protein sequence ID" value="MFC6097246.1"/>
    <property type="molecule type" value="Genomic_DNA"/>
</dbReference>
<dbReference type="RefSeq" id="WP_379792137.1">
    <property type="nucleotide sequence ID" value="NZ_JBHSQB010000008.1"/>
</dbReference>
<keyword evidence="5 9" id="KW-0443">Lipid metabolism</keyword>
<dbReference type="Gene3D" id="3.20.20.390">
    <property type="entry name" value="FMN-linked oxidoreductases"/>
    <property type="match status" value="1"/>
</dbReference>
<evidence type="ECO:0000256" key="8">
    <source>
        <dbReference type="ARBA" id="ARBA00047288"/>
    </source>
</evidence>
<comment type="similarity">
    <text evidence="9">Belongs to the GGGP/HepGP synthase family. Group II subfamily.</text>
</comment>
<keyword evidence="3 9" id="KW-0479">Metal-binding</keyword>
<keyword evidence="11" id="KW-1185">Reference proteome</keyword>
<feature type="binding site" evidence="9">
    <location>
        <begin position="226"/>
        <end position="227"/>
    </location>
    <ligand>
        <name>sn-glycerol 1-phosphate</name>
        <dbReference type="ChEBI" id="CHEBI:57685"/>
    </ligand>
</feature>
<dbReference type="SUPFAM" id="SSF51395">
    <property type="entry name" value="FMN-linked oxidoreductases"/>
    <property type="match status" value="1"/>
</dbReference>
<feature type="binding site" evidence="9">
    <location>
        <begin position="173"/>
        <end position="179"/>
    </location>
    <ligand>
        <name>sn-glycerol 1-phosphate</name>
        <dbReference type="ChEBI" id="CHEBI:57685"/>
    </ligand>
</feature>
<dbReference type="Proteomes" id="UP001596287">
    <property type="component" value="Unassembled WGS sequence"/>
</dbReference>
<evidence type="ECO:0000256" key="1">
    <source>
        <dbReference type="ARBA" id="ARBA00022516"/>
    </source>
</evidence>
<dbReference type="InterPro" id="IPR008205">
    <property type="entry name" value="GGGP_HepGP_synthase"/>
</dbReference>
<dbReference type="Pfam" id="PF01884">
    <property type="entry name" value="PcrB"/>
    <property type="match status" value="1"/>
</dbReference>
<sequence length="241" mass="25978">MQNIYHEIFQAKKANKKLLAILLDPDKVDLKNIKSLVSKIKQSPATHIFIGGSLVLNNSIDQIILELKKEISLPVLLFPGNPSQISNEAHGILFLSLLSGRNPDFLIEHQVKAAPILKKSNLEIISTGYILIESGNKTAVASVSKTIPLPRHNAEIAVDTALAGEFLGNKLIYLEAGSGAKLQVPLETISLVAKNISIPLIVGGGITNFDGIHEAFLAGADLVVIGTAFENNPNFFTNFNL</sequence>
<dbReference type="InterPro" id="IPR050064">
    <property type="entry name" value="IGPS_HisA/HisF"/>
</dbReference>
<feature type="binding site" evidence="9">
    <location>
        <position position="53"/>
    </location>
    <ligand>
        <name>Mg(2+)</name>
        <dbReference type="ChEBI" id="CHEBI:18420"/>
    </ligand>
</feature>
<comment type="function">
    <text evidence="9">Prenyltransferase that catalyzes the transfer of the geranylgeranyl moiety of geranylgeranyl diphosphate (GGPP) to the C3 hydroxyl of sn-glycerol-1-phosphate (G1P).</text>
</comment>
<dbReference type="PANTHER" id="PTHR21235">
    <property type="entry name" value="IMIDAZOLE GLYCEROL PHOSPHATE SYNTHASE SUBUNIT HISF/H IGP SYNTHASE SUBUNIT HISF/H"/>
    <property type="match status" value="1"/>
</dbReference>
<dbReference type="InterPro" id="IPR010946">
    <property type="entry name" value="GGGP_synth"/>
</dbReference>
<accession>A0ABW1PQ14</accession>
<dbReference type="HAMAP" id="MF_00112">
    <property type="entry name" value="GGGP_HepGP_synthase"/>
    <property type="match status" value="1"/>
</dbReference>
<dbReference type="InterPro" id="IPR038597">
    <property type="entry name" value="GGGP/HepGP_synthase_sf"/>
</dbReference>
<feature type="binding site" evidence="9">
    <location>
        <begin position="204"/>
        <end position="205"/>
    </location>
    <ligand>
        <name>sn-glycerol 1-phosphate</name>
        <dbReference type="ChEBI" id="CHEBI:57685"/>
    </ligand>
</feature>
<gene>
    <name evidence="10" type="ORF">ACFPVY_11385</name>
</gene>
<dbReference type="PANTHER" id="PTHR21235:SF22">
    <property type="entry name" value="GERANYLGERANYLGLYCERYL PHOSPHATE SYNTHASE"/>
    <property type="match status" value="1"/>
</dbReference>
<dbReference type="NCBIfam" id="TIGR01768">
    <property type="entry name" value="GGGP-family"/>
    <property type="match status" value="1"/>
</dbReference>
<evidence type="ECO:0000256" key="5">
    <source>
        <dbReference type="ARBA" id="ARBA00023098"/>
    </source>
</evidence>
<dbReference type="NCBIfam" id="TIGR01769">
    <property type="entry name" value="GGGP"/>
    <property type="match status" value="1"/>
</dbReference>
<evidence type="ECO:0000256" key="6">
    <source>
        <dbReference type="ARBA" id="ARBA00023209"/>
    </source>
</evidence>
<evidence type="ECO:0000256" key="7">
    <source>
        <dbReference type="ARBA" id="ARBA00023264"/>
    </source>
</evidence>
<evidence type="ECO:0000313" key="11">
    <source>
        <dbReference type="Proteomes" id="UP001596287"/>
    </source>
</evidence>
<keyword evidence="2 9" id="KW-0808">Transferase</keyword>
<evidence type="ECO:0000256" key="4">
    <source>
        <dbReference type="ARBA" id="ARBA00022842"/>
    </source>
</evidence>
<feature type="binding site" evidence="9">
    <location>
        <position position="24"/>
    </location>
    <ligand>
        <name>Mg(2+)</name>
        <dbReference type="ChEBI" id="CHEBI:18420"/>
    </ligand>
</feature>
<organism evidence="10 11">
    <name type="scientific">Flavobacterium qiangtangense</name>
    <dbReference type="NCBI Taxonomy" id="1442595"/>
    <lineage>
        <taxon>Bacteria</taxon>
        <taxon>Pseudomonadati</taxon>
        <taxon>Bacteroidota</taxon>
        <taxon>Flavobacteriia</taxon>
        <taxon>Flavobacteriales</taxon>
        <taxon>Flavobacteriaceae</taxon>
        <taxon>Flavobacterium</taxon>
    </lineage>
</organism>
<keyword evidence="6 9" id="KW-0594">Phospholipid biosynthesis</keyword>
<keyword evidence="4 9" id="KW-0460">Magnesium</keyword>
<name>A0ABW1PQ14_9FLAO</name>
<comment type="catalytic activity">
    <reaction evidence="8 9">
        <text>sn-glycerol 1-phosphate + (2E,6E,10E)-geranylgeranyl diphosphate = sn-3-O-(geranylgeranyl)glycerol 1-phosphate + diphosphate</text>
        <dbReference type="Rhea" id="RHEA:23404"/>
        <dbReference type="ChEBI" id="CHEBI:33019"/>
        <dbReference type="ChEBI" id="CHEBI:57677"/>
        <dbReference type="ChEBI" id="CHEBI:57685"/>
        <dbReference type="ChEBI" id="CHEBI:58756"/>
        <dbReference type="EC" id="2.5.1.41"/>
    </reaction>
</comment>
<comment type="caution">
    <text evidence="10">The sequence shown here is derived from an EMBL/GenBank/DDBJ whole genome shotgun (WGS) entry which is preliminary data.</text>
</comment>
<reference evidence="11" key="1">
    <citation type="journal article" date="2019" name="Int. J. Syst. Evol. Microbiol.">
        <title>The Global Catalogue of Microorganisms (GCM) 10K type strain sequencing project: providing services to taxonomists for standard genome sequencing and annotation.</title>
        <authorList>
            <consortium name="The Broad Institute Genomics Platform"/>
            <consortium name="The Broad Institute Genome Sequencing Center for Infectious Disease"/>
            <person name="Wu L."/>
            <person name="Ma J."/>
        </authorList>
    </citation>
    <scope>NUCLEOTIDE SEQUENCE [LARGE SCALE GENOMIC DNA]</scope>
    <source>
        <strain evidence="11">CCUG 49679</strain>
    </source>
</reference>
<evidence type="ECO:0000256" key="9">
    <source>
        <dbReference type="HAMAP-Rule" id="MF_00112"/>
    </source>
</evidence>
<evidence type="ECO:0000256" key="2">
    <source>
        <dbReference type="ARBA" id="ARBA00022679"/>
    </source>
</evidence>
<comment type="caution">
    <text evidence="9">Lacks conserved residue(s) required for the propagation of feature annotation.</text>
</comment>
<comment type="cofactor">
    <cofactor evidence="9">
        <name>Mg(2+)</name>
        <dbReference type="ChEBI" id="CHEBI:18420"/>
    </cofactor>
</comment>
<dbReference type="NCBIfam" id="NF003198">
    <property type="entry name" value="PRK04169.1-2"/>
    <property type="match status" value="1"/>
</dbReference>
<proteinExistence type="inferred from homology"/>